<sequence length="203" mass="21421">MKKTCTNARQSVFEKAGGGAPSGGKTWLGSWVRLLLLLALMAGLLQPGAARAEAWCGPTSDLENVIAFQEYAWWELHDAMEQMTDANDILAAAAALNVLDQATQALKAHLAENTGPCLMACTVCGNDPCTCVTVCPVCYSDPCVCVTVCPVCYSNPCVCVSVCPVCFSNPCVCVSVCPVCFSNPCVCASVCPVCFSNPCVCYY</sequence>
<name>A0ABW0KWE2_9BACT</name>
<dbReference type="EMBL" id="JBHSMQ010000012">
    <property type="protein sequence ID" value="MFC5457679.1"/>
    <property type="molecule type" value="Genomic_DNA"/>
</dbReference>
<dbReference type="RefSeq" id="WP_377171251.1">
    <property type="nucleotide sequence ID" value="NZ_JBHSMQ010000012.1"/>
</dbReference>
<evidence type="ECO:0000313" key="1">
    <source>
        <dbReference type="EMBL" id="MFC5457679.1"/>
    </source>
</evidence>
<accession>A0ABW0KWE2</accession>
<comment type="caution">
    <text evidence="1">The sequence shown here is derived from an EMBL/GenBank/DDBJ whole genome shotgun (WGS) entry which is preliminary data.</text>
</comment>
<evidence type="ECO:0000313" key="2">
    <source>
        <dbReference type="Proteomes" id="UP001596052"/>
    </source>
</evidence>
<protein>
    <submittedName>
        <fullName evidence="1">Uncharacterized protein</fullName>
    </submittedName>
</protein>
<dbReference type="Proteomes" id="UP001596052">
    <property type="component" value="Unassembled WGS sequence"/>
</dbReference>
<gene>
    <name evidence="1" type="ORF">ACFQDI_22615</name>
</gene>
<organism evidence="1 2">
    <name type="scientific">Prosthecobacter fluviatilis</name>
    <dbReference type="NCBI Taxonomy" id="445931"/>
    <lineage>
        <taxon>Bacteria</taxon>
        <taxon>Pseudomonadati</taxon>
        <taxon>Verrucomicrobiota</taxon>
        <taxon>Verrucomicrobiia</taxon>
        <taxon>Verrucomicrobiales</taxon>
        <taxon>Verrucomicrobiaceae</taxon>
        <taxon>Prosthecobacter</taxon>
    </lineage>
</organism>
<proteinExistence type="predicted"/>
<reference evidence="2" key="1">
    <citation type="journal article" date="2019" name="Int. J. Syst. Evol. Microbiol.">
        <title>The Global Catalogue of Microorganisms (GCM) 10K type strain sequencing project: providing services to taxonomists for standard genome sequencing and annotation.</title>
        <authorList>
            <consortium name="The Broad Institute Genomics Platform"/>
            <consortium name="The Broad Institute Genome Sequencing Center for Infectious Disease"/>
            <person name="Wu L."/>
            <person name="Ma J."/>
        </authorList>
    </citation>
    <scope>NUCLEOTIDE SEQUENCE [LARGE SCALE GENOMIC DNA]</scope>
    <source>
        <strain evidence="2">CGMCC 4.1469</strain>
    </source>
</reference>
<keyword evidence="2" id="KW-1185">Reference proteome</keyword>